<comment type="similarity">
    <text evidence="1">Belongs to the LytR/CpsA/Psr (LCP) family.</text>
</comment>
<dbReference type="PANTHER" id="PTHR33392:SF6">
    <property type="entry name" value="POLYISOPRENYL-TEICHOIC ACID--PEPTIDOGLYCAN TEICHOIC ACID TRANSFERASE TAGU"/>
    <property type="match status" value="1"/>
</dbReference>
<evidence type="ECO:0000256" key="2">
    <source>
        <dbReference type="SAM" id="MobiDB-lite"/>
    </source>
</evidence>
<dbReference type="Pfam" id="PF03816">
    <property type="entry name" value="LytR_cpsA_psr"/>
    <property type="match status" value="1"/>
</dbReference>
<reference evidence="4" key="1">
    <citation type="submission" date="2020-11" db="EMBL/GenBank/DDBJ databases">
        <title>Isolation and identification of active actinomycetes.</title>
        <authorList>
            <person name="Sun X."/>
        </authorList>
    </citation>
    <scope>NUCLEOTIDE SEQUENCE</scope>
    <source>
        <strain evidence="4">NEAU-A11</strain>
    </source>
</reference>
<keyword evidence="5" id="KW-1185">Reference proteome</keyword>
<dbReference type="RefSeq" id="WP_196417359.1">
    <property type="nucleotide sequence ID" value="NZ_JADQTO010000015.1"/>
</dbReference>
<evidence type="ECO:0000313" key="4">
    <source>
        <dbReference type="EMBL" id="MBG0565398.1"/>
    </source>
</evidence>
<dbReference type="AlphaFoldDB" id="A0A931CFY9"/>
<evidence type="ECO:0000256" key="1">
    <source>
        <dbReference type="ARBA" id="ARBA00006068"/>
    </source>
</evidence>
<name>A0A931CFY9_9ACTN</name>
<dbReference type="PANTHER" id="PTHR33392">
    <property type="entry name" value="POLYISOPRENYL-TEICHOIC ACID--PEPTIDOGLYCAN TEICHOIC ACID TRANSFERASE TAGU"/>
    <property type="match status" value="1"/>
</dbReference>
<accession>A0A931CFY9</accession>
<dbReference type="Proteomes" id="UP000598146">
    <property type="component" value="Unassembled WGS sequence"/>
</dbReference>
<organism evidence="4 5">
    <name type="scientific">Actinoplanes aureus</name>
    <dbReference type="NCBI Taxonomy" id="2792083"/>
    <lineage>
        <taxon>Bacteria</taxon>
        <taxon>Bacillati</taxon>
        <taxon>Actinomycetota</taxon>
        <taxon>Actinomycetes</taxon>
        <taxon>Micromonosporales</taxon>
        <taxon>Micromonosporaceae</taxon>
        <taxon>Actinoplanes</taxon>
    </lineage>
</organism>
<proteinExistence type="inferred from homology"/>
<feature type="domain" description="Cell envelope-related transcriptional attenuator" evidence="3">
    <location>
        <begin position="103"/>
        <end position="293"/>
    </location>
</feature>
<evidence type="ECO:0000259" key="3">
    <source>
        <dbReference type="Pfam" id="PF03816"/>
    </source>
</evidence>
<dbReference type="InterPro" id="IPR004474">
    <property type="entry name" value="LytR_CpsA_psr"/>
</dbReference>
<gene>
    <name evidence="4" type="ORF">I4J89_28485</name>
</gene>
<sequence>MRSCWVVGRTGDGGDRVAGTAKRRAPLWARLCLAGGCVVLVASGGTAVTGQALIAKYAGSVTDNSLLEGQAAEAAPKTNLEKGALNILLVGIDPRDDKTAPLSDSIIVAHVPSDRSRAYLFSMPRDLYVEIPEFPKANVRTHHAKINAAMALGSKIGKDKPDVASGFQLLSKTVSNRTGIKKFDAGAIINFGGFKQILEAMGGVDMVIDQDVVSEHLKPDGTGRDRKPGCQGHHRCSRPYTGPQKQYKKSSKPVHLQPWEALDYARQRYGLPRTDYDRQRHQQQLIKAIAKQAMSKDIATDPGKLRKVMNAAGKSLTFAGGEHSILDWALELRDLNVDDMVTIDLPGGGLGTGDDYKGEQFDESVEGFFEAVRKDDVGEFLLDHPTFVNKED</sequence>
<dbReference type="EMBL" id="JADQTO010000015">
    <property type="protein sequence ID" value="MBG0565398.1"/>
    <property type="molecule type" value="Genomic_DNA"/>
</dbReference>
<evidence type="ECO:0000313" key="5">
    <source>
        <dbReference type="Proteomes" id="UP000598146"/>
    </source>
</evidence>
<feature type="compositionally biased region" description="Basic and acidic residues" evidence="2">
    <location>
        <begin position="217"/>
        <end position="228"/>
    </location>
</feature>
<feature type="region of interest" description="Disordered" evidence="2">
    <location>
        <begin position="217"/>
        <end position="252"/>
    </location>
</feature>
<protein>
    <submittedName>
        <fullName evidence="4">LCP family protein</fullName>
    </submittedName>
</protein>
<dbReference type="Gene3D" id="3.40.630.190">
    <property type="entry name" value="LCP protein"/>
    <property type="match status" value="1"/>
</dbReference>
<dbReference type="InterPro" id="IPR050922">
    <property type="entry name" value="LytR/CpsA/Psr_CW_biosynth"/>
</dbReference>
<comment type="caution">
    <text evidence="4">The sequence shown here is derived from an EMBL/GenBank/DDBJ whole genome shotgun (WGS) entry which is preliminary data.</text>
</comment>